<dbReference type="RefSeq" id="WP_016402662.1">
    <property type="nucleotide sequence ID" value="NZ_BARX01000021.1"/>
</dbReference>
<organism evidence="2 3">
    <name type="scientific">Agarivorans albus MKT 106</name>
    <dbReference type="NCBI Taxonomy" id="1331007"/>
    <lineage>
        <taxon>Bacteria</taxon>
        <taxon>Pseudomonadati</taxon>
        <taxon>Pseudomonadota</taxon>
        <taxon>Gammaproteobacteria</taxon>
        <taxon>Alteromonadales</taxon>
        <taxon>Alteromonadaceae</taxon>
        <taxon>Agarivorans</taxon>
    </lineage>
</organism>
<dbReference type="Proteomes" id="UP000014461">
    <property type="component" value="Unassembled WGS sequence"/>
</dbReference>
<feature type="transmembrane region" description="Helical" evidence="1">
    <location>
        <begin position="12"/>
        <end position="37"/>
    </location>
</feature>
<dbReference type="AlphaFoldDB" id="R9PNM6"/>
<proteinExistence type="predicted"/>
<comment type="caution">
    <text evidence="2">The sequence shown here is derived from an EMBL/GenBank/DDBJ whole genome shotgun (WGS) entry which is preliminary data.</text>
</comment>
<sequence length="231" mass="26311">MEESKLFKKIWRFNAIVIMLVGIVGLALSLFAAITIYQDITRDRNVRNIVNIEETQEDKKKWRLGNLISINGSSVIMVPLYSEQNISTASYSKSASSTRNYLFINVETNSKYWLFDKNDYLITSIHQLPNTSYSEQTKETKAILYYVVKSDTNNNNSLTSSDLKTVAISKPNGQEYLELLKDIDFVNGYKIVGEHSVIIVFQRDNIAYSATINLDNLTVSNEEPLPSMEPK</sequence>
<accession>R9PNM6</accession>
<dbReference type="OrthoDB" id="572046at2"/>
<evidence type="ECO:0000313" key="2">
    <source>
        <dbReference type="EMBL" id="GAD02895.1"/>
    </source>
</evidence>
<name>R9PNM6_AGAAL</name>
<evidence type="ECO:0000313" key="3">
    <source>
        <dbReference type="Proteomes" id="UP000014461"/>
    </source>
</evidence>
<keyword evidence="3" id="KW-1185">Reference proteome</keyword>
<keyword evidence="1" id="KW-1133">Transmembrane helix</keyword>
<evidence type="ECO:0000256" key="1">
    <source>
        <dbReference type="SAM" id="Phobius"/>
    </source>
</evidence>
<gene>
    <name evidence="2" type="ORF">AALB_2975</name>
</gene>
<protein>
    <submittedName>
        <fullName evidence="2">Uncharacterized protein</fullName>
    </submittedName>
</protein>
<keyword evidence="1" id="KW-0812">Transmembrane</keyword>
<reference evidence="2" key="1">
    <citation type="journal article" date="2013" name="Genome Announc.">
        <title>Draft Genome Sequence of Agarivorans albus Strain MKT 106T, an Agarolytic Marine Bacterium.</title>
        <authorList>
            <person name="Yasuike M."/>
            <person name="Nakamura Y."/>
            <person name="Kai W."/>
            <person name="Fujiwara A."/>
            <person name="Fukui Y."/>
            <person name="Satomi M."/>
            <person name="Sano M."/>
        </authorList>
    </citation>
    <scope>NUCLEOTIDE SEQUENCE [LARGE SCALE GENOMIC DNA]</scope>
</reference>
<keyword evidence="1" id="KW-0472">Membrane</keyword>
<dbReference type="EMBL" id="BARX01000021">
    <property type="protein sequence ID" value="GAD02895.1"/>
    <property type="molecule type" value="Genomic_DNA"/>
</dbReference>